<protein>
    <submittedName>
        <fullName evidence="2">DedA family protein</fullName>
    </submittedName>
</protein>
<dbReference type="AlphaFoldDB" id="A0A6M8HX73"/>
<keyword evidence="1" id="KW-0812">Transmembrane</keyword>
<reference evidence="2 3" key="1">
    <citation type="journal article" date="2014" name="World J. Microbiol. Biotechnol.">
        <title>Biodiversity and physiological characteristics of Antarctic and Arctic lichens-associated bacteria.</title>
        <authorList>
            <person name="Lee Y.M."/>
            <person name="Kim E.H."/>
            <person name="Lee H.K."/>
            <person name="Hong S.G."/>
        </authorList>
    </citation>
    <scope>NUCLEOTIDE SEQUENCE [LARGE SCALE GENOMIC DNA]</scope>
    <source>
        <strain evidence="2 3">PAMC 26569</strain>
    </source>
</reference>
<dbReference type="KEGG" id="lck:HN018_18345"/>
<evidence type="ECO:0000313" key="2">
    <source>
        <dbReference type="EMBL" id="QKE92787.1"/>
    </source>
</evidence>
<dbReference type="Proteomes" id="UP000500767">
    <property type="component" value="Chromosome"/>
</dbReference>
<feature type="transmembrane region" description="Helical" evidence="1">
    <location>
        <begin position="20"/>
        <end position="41"/>
    </location>
</feature>
<sequence>MLERLYARTLALAATRRAPLWLALIAVAEGSFFPVPPDVLLIPMVLARRDLAWRLAGLCTLASLCGGTIGWLIGAEAIRLAAGVIHFYHAEAALALYVHRFAQYGFSVILLKGLTPIPYKIIAIAAGAAHYSLPLFLLASLITRGFRFFLLAGLLHRFGAPIQTFIERRLTILALGFAILIVAGILVAVRV</sequence>
<name>A0A6M8HX73_9PROT</name>
<dbReference type="PANTHER" id="PTHR42709:SF11">
    <property type="entry name" value="DEDA FAMILY PROTEIN"/>
    <property type="match status" value="1"/>
</dbReference>
<evidence type="ECO:0000313" key="3">
    <source>
        <dbReference type="Proteomes" id="UP000500767"/>
    </source>
</evidence>
<feature type="transmembrane region" description="Helical" evidence="1">
    <location>
        <begin position="110"/>
        <end position="129"/>
    </location>
</feature>
<dbReference type="PANTHER" id="PTHR42709">
    <property type="entry name" value="ALKALINE PHOSPHATASE LIKE PROTEIN"/>
    <property type="match status" value="1"/>
</dbReference>
<feature type="transmembrane region" description="Helical" evidence="1">
    <location>
        <begin position="135"/>
        <end position="158"/>
    </location>
</feature>
<organism evidence="2 3">
    <name type="scientific">Lichenicola cladoniae</name>
    <dbReference type="NCBI Taxonomy" id="1484109"/>
    <lineage>
        <taxon>Bacteria</taxon>
        <taxon>Pseudomonadati</taxon>
        <taxon>Pseudomonadota</taxon>
        <taxon>Alphaproteobacteria</taxon>
        <taxon>Acetobacterales</taxon>
        <taxon>Acetobacteraceae</taxon>
        <taxon>Lichenicola</taxon>
    </lineage>
</organism>
<dbReference type="InterPro" id="IPR051311">
    <property type="entry name" value="DedA_domain"/>
</dbReference>
<dbReference type="EMBL" id="CP053708">
    <property type="protein sequence ID" value="QKE92787.1"/>
    <property type="molecule type" value="Genomic_DNA"/>
</dbReference>
<feature type="transmembrane region" description="Helical" evidence="1">
    <location>
        <begin position="53"/>
        <end position="74"/>
    </location>
</feature>
<proteinExistence type="predicted"/>
<keyword evidence="1" id="KW-1133">Transmembrane helix</keyword>
<keyword evidence="1" id="KW-0472">Membrane</keyword>
<dbReference type="GO" id="GO:0005886">
    <property type="term" value="C:plasma membrane"/>
    <property type="evidence" value="ECO:0007669"/>
    <property type="project" value="TreeGrafter"/>
</dbReference>
<evidence type="ECO:0000256" key="1">
    <source>
        <dbReference type="SAM" id="Phobius"/>
    </source>
</evidence>
<accession>A0A6M8HX73</accession>
<gene>
    <name evidence="2" type="ORF">HN018_18345</name>
</gene>
<dbReference type="RefSeq" id="WP_171835197.1">
    <property type="nucleotide sequence ID" value="NZ_CP053708.1"/>
</dbReference>
<feature type="transmembrane region" description="Helical" evidence="1">
    <location>
        <begin position="170"/>
        <end position="189"/>
    </location>
</feature>
<keyword evidence="3" id="KW-1185">Reference proteome</keyword>